<evidence type="ECO:0000313" key="2">
    <source>
        <dbReference type="EMBL" id="GGD43875.1"/>
    </source>
</evidence>
<accession>A0A916YH15</accession>
<name>A0A916YH15_9HYPH</name>
<evidence type="ECO:0000313" key="3">
    <source>
        <dbReference type="Proteomes" id="UP000613160"/>
    </source>
</evidence>
<organism evidence="2 3">
    <name type="scientific">Aureimonas glaciei</name>
    <dbReference type="NCBI Taxonomy" id="1776957"/>
    <lineage>
        <taxon>Bacteria</taxon>
        <taxon>Pseudomonadati</taxon>
        <taxon>Pseudomonadota</taxon>
        <taxon>Alphaproteobacteria</taxon>
        <taxon>Hyphomicrobiales</taxon>
        <taxon>Aurantimonadaceae</taxon>
        <taxon>Aureimonas</taxon>
    </lineage>
</organism>
<gene>
    <name evidence="2" type="ORF">GCM10011335_53120</name>
</gene>
<dbReference type="AlphaFoldDB" id="A0A916YH15"/>
<reference evidence="2" key="2">
    <citation type="submission" date="2020-09" db="EMBL/GenBank/DDBJ databases">
        <authorList>
            <person name="Sun Q."/>
            <person name="Zhou Y."/>
        </authorList>
    </citation>
    <scope>NUCLEOTIDE SEQUENCE</scope>
    <source>
        <strain evidence="2">CGMCC 1.15493</strain>
    </source>
</reference>
<keyword evidence="3" id="KW-1185">Reference proteome</keyword>
<reference evidence="2" key="1">
    <citation type="journal article" date="2014" name="Int. J. Syst. Evol. Microbiol.">
        <title>Complete genome sequence of Corynebacterium casei LMG S-19264T (=DSM 44701T), isolated from a smear-ripened cheese.</title>
        <authorList>
            <consortium name="US DOE Joint Genome Institute (JGI-PGF)"/>
            <person name="Walter F."/>
            <person name="Albersmeier A."/>
            <person name="Kalinowski J."/>
            <person name="Ruckert C."/>
        </authorList>
    </citation>
    <scope>NUCLEOTIDE SEQUENCE</scope>
    <source>
        <strain evidence="2">CGMCC 1.15493</strain>
    </source>
</reference>
<comment type="caution">
    <text evidence="2">The sequence shown here is derived from an EMBL/GenBank/DDBJ whole genome shotgun (WGS) entry which is preliminary data.</text>
</comment>
<sequence>MLKNEGGKSFFGMRYQSFRIEGSEIWRAKESAMRKLLGRILQGLATLVLVPVEMVINGIRTIVSVLTPARNQQSYDDALQVFTEENSADAMAAMAKAKQSGSARKPTEFDRIRSAASERGYGRAIPPHLLDPSRPAERQLIEWLMPLDKLHLTHIANASDRMLRLHLSGKSSIAVPLLPVMQAVVEQKKAASAPLTKIEWVRELIRRAAESGSDPDGDMLDELLAQADDLAARNATLEDYPPAPAPKVDRVIDDREDA</sequence>
<dbReference type="RefSeq" id="WP_188855464.1">
    <property type="nucleotide sequence ID" value="NZ_BMJJ01000024.1"/>
</dbReference>
<proteinExistence type="predicted"/>
<evidence type="ECO:0000256" key="1">
    <source>
        <dbReference type="SAM" id="MobiDB-lite"/>
    </source>
</evidence>
<feature type="region of interest" description="Disordered" evidence="1">
    <location>
        <begin position="234"/>
        <end position="258"/>
    </location>
</feature>
<dbReference type="Proteomes" id="UP000613160">
    <property type="component" value="Unassembled WGS sequence"/>
</dbReference>
<protein>
    <submittedName>
        <fullName evidence="2">Uncharacterized protein</fullName>
    </submittedName>
</protein>
<dbReference type="EMBL" id="BMJJ01000024">
    <property type="protein sequence ID" value="GGD43875.1"/>
    <property type="molecule type" value="Genomic_DNA"/>
</dbReference>
<feature type="compositionally biased region" description="Basic and acidic residues" evidence="1">
    <location>
        <begin position="247"/>
        <end position="258"/>
    </location>
</feature>